<evidence type="ECO:0000259" key="6">
    <source>
        <dbReference type="PROSITE" id="PS50880"/>
    </source>
</evidence>
<dbReference type="SMART" id="SM00493">
    <property type="entry name" value="TOPRIM"/>
    <property type="match status" value="1"/>
</dbReference>
<evidence type="ECO:0000256" key="5">
    <source>
        <dbReference type="ARBA" id="ARBA00032877"/>
    </source>
</evidence>
<dbReference type="InterPro" id="IPR034149">
    <property type="entry name" value="TOPRIM_TopoI"/>
</dbReference>
<name>W4M454_9BACT</name>
<dbReference type="Gene3D" id="2.70.20.10">
    <property type="entry name" value="Topoisomerase I, domain 3"/>
    <property type="match status" value="1"/>
</dbReference>
<protein>
    <recommendedName>
        <fullName evidence="5">Omega-protein</fullName>
    </recommendedName>
    <alternativeName>
        <fullName evidence="4">Relaxing enzyme</fullName>
    </alternativeName>
    <alternativeName>
        <fullName evidence="2">Swivelase</fullName>
    </alternativeName>
    <alternativeName>
        <fullName evidence="3">Untwisting enzyme</fullName>
    </alternativeName>
</protein>
<dbReference type="InterPro" id="IPR000380">
    <property type="entry name" value="Topo_IA"/>
</dbReference>
<sequence length="316" mass="35616">MAKSLIIVESPAKAKTLKKYLGPNFSVKASVGHVKDLPAKRLGIDIDKDFAPEYVTIRGKGKVLQELRAEAKKAEQIYLAPDPDREGEAIAWHIANELKSADKDQIYRVMLHEITQKGVTEALQQPGRIDEDKVAAQQARRLLDRLVGYKISPLLWKKVQRNLSAGRVQSVALRIICERDQEIADFESEEYWTLDADMNASEPPQFRTRLFAIEGEKAKVANEAEVQRIVDDLQDAAYTVSEVKKSKRRRNPSPPFITSTLQQDAARKLHFSARRTMRVAQQLYEGLAVGDEGEVGLITYMRTDSTRISDEAVQEA</sequence>
<dbReference type="Pfam" id="PF01131">
    <property type="entry name" value="Topoisom_bac"/>
    <property type="match status" value="1"/>
</dbReference>
<proteinExistence type="predicted"/>
<dbReference type="GO" id="GO:0003917">
    <property type="term" value="F:DNA topoisomerase type I (single strand cut, ATP-independent) activity"/>
    <property type="evidence" value="ECO:0007669"/>
    <property type="project" value="InterPro"/>
</dbReference>
<dbReference type="InterPro" id="IPR003601">
    <property type="entry name" value="Topo_IA_2"/>
</dbReference>
<dbReference type="SMART" id="SM00436">
    <property type="entry name" value="TOP1Bc"/>
    <property type="match status" value="1"/>
</dbReference>
<dbReference type="SUPFAM" id="SSF56712">
    <property type="entry name" value="Prokaryotic type I DNA topoisomerase"/>
    <property type="match status" value="1"/>
</dbReference>
<evidence type="ECO:0000313" key="9">
    <source>
        <dbReference type="Proteomes" id="UP000019140"/>
    </source>
</evidence>
<gene>
    <name evidence="8" type="ORF">ETSY2_24750</name>
</gene>
<evidence type="ECO:0000256" key="1">
    <source>
        <dbReference type="ARBA" id="ARBA00023235"/>
    </source>
</evidence>
<dbReference type="InterPro" id="IPR023406">
    <property type="entry name" value="Topo_IA_AS"/>
</dbReference>
<dbReference type="PANTHER" id="PTHR42785">
    <property type="entry name" value="DNA TOPOISOMERASE, TYPE IA, CORE"/>
    <property type="match status" value="1"/>
</dbReference>
<evidence type="ECO:0000256" key="4">
    <source>
        <dbReference type="ARBA" id="ARBA00032235"/>
    </source>
</evidence>
<reference evidence="8 9" key="1">
    <citation type="journal article" date="2014" name="Nature">
        <title>An environmental bacterial taxon with a large and distinct metabolic repertoire.</title>
        <authorList>
            <person name="Wilson M.C."/>
            <person name="Mori T."/>
            <person name="Ruckert C."/>
            <person name="Uria A.R."/>
            <person name="Helf M.J."/>
            <person name="Takada K."/>
            <person name="Gernert C."/>
            <person name="Steffens U.A."/>
            <person name="Heycke N."/>
            <person name="Schmitt S."/>
            <person name="Rinke C."/>
            <person name="Helfrich E.J."/>
            <person name="Brachmann A.O."/>
            <person name="Gurgui C."/>
            <person name="Wakimoto T."/>
            <person name="Kracht M."/>
            <person name="Crusemann M."/>
            <person name="Hentschel U."/>
            <person name="Abe I."/>
            <person name="Matsunaga S."/>
            <person name="Kalinowski J."/>
            <person name="Takeyama H."/>
            <person name="Piel J."/>
        </authorList>
    </citation>
    <scope>NUCLEOTIDE SEQUENCE [LARGE SCALE GENOMIC DNA]</scope>
    <source>
        <strain evidence="9">TSY2</strain>
    </source>
</reference>
<dbReference type="PRINTS" id="PR00417">
    <property type="entry name" value="PRTPISMRASEI"/>
</dbReference>
<feature type="non-terminal residue" evidence="8">
    <location>
        <position position="316"/>
    </location>
</feature>
<dbReference type="InterPro" id="IPR013497">
    <property type="entry name" value="Topo_IA_cen"/>
</dbReference>
<comment type="caution">
    <text evidence="8">The sequence shown here is derived from an EMBL/GenBank/DDBJ whole genome shotgun (WGS) entry which is preliminary data.</text>
</comment>
<dbReference type="Gene3D" id="3.40.50.140">
    <property type="match status" value="1"/>
</dbReference>
<dbReference type="Pfam" id="PF01751">
    <property type="entry name" value="Toprim"/>
    <property type="match status" value="1"/>
</dbReference>
<organism evidence="8 9">
    <name type="scientific">Candidatus Entotheonella gemina</name>
    <dbReference type="NCBI Taxonomy" id="1429439"/>
    <lineage>
        <taxon>Bacteria</taxon>
        <taxon>Pseudomonadati</taxon>
        <taxon>Nitrospinota/Tectimicrobiota group</taxon>
        <taxon>Candidatus Tectimicrobiota</taxon>
        <taxon>Candidatus Entotheonellia</taxon>
        <taxon>Candidatus Entotheonellales</taxon>
        <taxon>Candidatus Entotheonellaceae</taxon>
        <taxon>Candidatus Entotheonella</taxon>
    </lineage>
</organism>
<dbReference type="InterPro" id="IPR023405">
    <property type="entry name" value="Topo_IA_core_domain"/>
</dbReference>
<dbReference type="InterPro" id="IPR006171">
    <property type="entry name" value="TOPRIM_dom"/>
</dbReference>
<dbReference type="InterPro" id="IPR013826">
    <property type="entry name" value="Topo_IA_cen_sub3"/>
</dbReference>
<dbReference type="Proteomes" id="UP000019140">
    <property type="component" value="Unassembled WGS sequence"/>
</dbReference>
<accession>W4M454</accession>
<dbReference type="PANTHER" id="PTHR42785:SF1">
    <property type="entry name" value="DNA TOPOISOMERASE"/>
    <property type="match status" value="1"/>
</dbReference>
<dbReference type="InterPro" id="IPR013825">
    <property type="entry name" value="Topo_IA_cen_sub2"/>
</dbReference>
<feature type="domain" description="Toprim" evidence="6">
    <location>
        <begin position="3"/>
        <end position="114"/>
    </location>
</feature>
<dbReference type="PROSITE" id="PS52039">
    <property type="entry name" value="TOPO_IA_2"/>
    <property type="match status" value="1"/>
</dbReference>
<feature type="domain" description="Topo IA-type catalytic" evidence="7">
    <location>
        <begin position="130"/>
        <end position="316"/>
    </location>
</feature>
<evidence type="ECO:0000256" key="3">
    <source>
        <dbReference type="ARBA" id="ARBA00031985"/>
    </source>
</evidence>
<dbReference type="Gene3D" id="1.10.460.10">
    <property type="entry name" value="Topoisomerase I, domain 2"/>
    <property type="match status" value="1"/>
</dbReference>
<dbReference type="PROSITE" id="PS00396">
    <property type="entry name" value="TOPO_IA_1"/>
    <property type="match status" value="1"/>
</dbReference>
<keyword evidence="9" id="KW-1185">Reference proteome</keyword>
<evidence type="ECO:0000256" key="2">
    <source>
        <dbReference type="ARBA" id="ARBA00030003"/>
    </source>
</evidence>
<keyword evidence="1" id="KW-0413">Isomerase</keyword>
<dbReference type="EMBL" id="AZHX01001034">
    <property type="protein sequence ID" value="ETX05134.1"/>
    <property type="molecule type" value="Genomic_DNA"/>
</dbReference>
<dbReference type="Gene3D" id="1.10.290.10">
    <property type="entry name" value="Topoisomerase I, domain 4"/>
    <property type="match status" value="1"/>
</dbReference>
<dbReference type="HOGENOM" id="CLU_002929_6_0_7"/>
<dbReference type="GO" id="GO:0006265">
    <property type="term" value="P:DNA topological change"/>
    <property type="evidence" value="ECO:0007669"/>
    <property type="project" value="InterPro"/>
</dbReference>
<dbReference type="AlphaFoldDB" id="W4M454"/>
<evidence type="ECO:0000313" key="8">
    <source>
        <dbReference type="EMBL" id="ETX05134.1"/>
    </source>
</evidence>
<evidence type="ECO:0000259" key="7">
    <source>
        <dbReference type="PROSITE" id="PS52039"/>
    </source>
</evidence>
<dbReference type="GO" id="GO:0003677">
    <property type="term" value="F:DNA binding"/>
    <property type="evidence" value="ECO:0007669"/>
    <property type="project" value="InterPro"/>
</dbReference>
<dbReference type="InterPro" id="IPR013824">
    <property type="entry name" value="Topo_IA_cen_sub1"/>
</dbReference>
<dbReference type="CDD" id="cd03363">
    <property type="entry name" value="TOPRIM_TopoIA_TopoI"/>
    <property type="match status" value="1"/>
</dbReference>
<dbReference type="PROSITE" id="PS50880">
    <property type="entry name" value="TOPRIM"/>
    <property type="match status" value="1"/>
</dbReference>